<dbReference type="SUPFAM" id="SSF49464">
    <property type="entry name" value="Carboxypeptidase regulatory domain-like"/>
    <property type="match status" value="1"/>
</dbReference>
<name>A0ABS3Q923_9BACT</name>
<protein>
    <submittedName>
        <fullName evidence="1">Carboxypeptidase-like regulatory domain-containing protein</fullName>
    </submittedName>
</protein>
<gene>
    <name evidence="1" type="ORF">J4E00_01090</name>
</gene>
<dbReference type="Pfam" id="PF13715">
    <property type="entry name" value="CarbopepD_reg_2"/>
    <property type="match status" value="1"/>
</dbReference>
<accession>A0ABS3Q923</accession>
<proteinExistence type="predicted"/>
<reference evidence="1 2" key="1">
    <citation type="submission" date="2021-03" db="EMBL/GenBank/DDBJ databases">
        <authorList>
            <person name="Kim M.K."/>
        </authorList>
    </citation>
    <scope>NUCLEOTIDE SEQUENCE [LARGE SCALE GENOMIC DNA]</scope>
    <source>
        <strain evidence="1 2">BT442</strain>
    </source>
</reference>
<keyword evidence="2" id="KW-1185">Reference proteome</keyword>
<dbReference type="Proteomes" id="UP000664369">
    <property type="component" value="Unassembled WGS sequence"/>
</dbReference>
<comment type="caution">
    <text evidence="1">The sequence shown here is derived from an EMBL/GenBank/DDBJ whole genome shotgun (WGS) entry which is preliminary data.</text>
</comment>
<organism evidence="1 2">
    <name type="scientific">Hymenobacter negativus</name>
    <dbReference type="NCBI Taxonomy" id="2795026"/>
    <lineage>
        <taxon>Bacteria</taxon>
        <taxon>Pseudomonadati</taxon>
        <taxon>Bacteroidota</taxon>
        <taxon>Cytophagia</taxon>
        <taxon>Cytophagales</taxon>
        <taxon>Hymenobacteraceae</taxon>
        <taxon>Hymenobacter</taxon>
    </lineage>
</organism>
<dbReference type="RefSeq" id="WP_208173164.1">
    <property type="nucleotide sequence ID" value="NZ_JAGETZ010000001.1"/>
</dbReference>
<dbReference type="EMBL" id="JAGETZ010000001">
    <property type="protein sequence ID" value="MBO2007626.1"/>
    <property type="molecule type" value="Genomic_DNA"/>
</dbReference>
<dbReference type="InterPro" id="IPR008969">
    <property type="entry name" value="CarboxyPept-like_regulatory"/>
</dbReference>
<evidence type="ECO:0000313" key="1">
    <source>
        <dbReference type="EMBL" id="MBO2007626.1"/>
    </source>
</evidence>
<sequence>MNIPKPQPCGQNWLAMQPTANGRQCGQCNKEIYDFSAMSWPAIARVQTAHGNALCGMYAPAQLAHWGQSPPKPCARLAAATTLALTLSAITASAQTATPPATSSTLRLSGTVLAASPQGKSEPLAFATVLVTGTTIGTITDEQGHYELTIPQASASNPAAIIRFSRLGFVGSEWELPVQSQPQLQHDALLAADTTIIAFSIRKPSLAARAKWKLKRWFGRKAE</sequence>
<evidence type="ECO:0000313" key="2">
    <source>
        <dbReference type="Proteomes" id="UP000664369"/>
    </source>
</evidence>